<organism evidence="10 11">
    <name type="scientific">Pedobacter quisquiliarum</name>
    <dbReference type="NCBI Taxonomy" id="1834438"/>
    <lineage>
        <taxon>Bacteria</taxon>
        <taxon>Pseudomonadati</taxon>
        <taxon>Bacteroidota</taxon>
        <taxon>Sphingobacteriia</taxon>
        <taxon>Sphingobacteriales</taxon>
        <taxon>Sphingobacteriaceae</taxon>
        <taxon>Pedobacter</taxon>
    </lineage>
</organism>
<proteinExistence type="inferred from homology"/>
<comment type="caution">
    <text evidence="10">The sequence shown here is derived from an EMBL/GenBank/DDBJ whole genome shotgun (WGS) entry which is preliminary data.</text>
</comment>
<evidence type="ECO:0000256" key="5">
    <source>
        <dbReference type="ARBA" id="ARBA00022989"/>
    </source>
</evidence>
<evidence type="ECO:0000256" key="9">
    <source>
        <dbReference type="SAM" id="Phobius"/>
    </source>
</evidence>
<keyword evidence="3" id="KW-1003">Cell membrane</keyword>
<dbReference type="Proteomes" id="UP000651668">
    <property type="component" value="Unassembled WGS sequence"/>
</dbReference>
<dbReference type="GO" id="GO:0005254">
    <property type="term" value="F:chloride channel activity"/>
    <property type="evidence" value="ECO:0007669"/>
    <property type="project" value="InterPro"/>
</dbReference>
<keyword evidence="7 9" id="KW-0472">Membrane</keyword>
<dbReference type="PANTHER" id="PTHR33281:SF19">
    <property type="entry name" value="VOLTAGE-DEPENDENT ANION CHANNEL-FORMING PROTEIN YNEE"/>
    <property type="match status" value="1"/>
</dbReference>
<dbReference type="InterPro" id="IPR044669">
    <property type="entry name" value="YneE/VCCN1/2-like"/>
</dbReference>
<accession>A0A916UIM8</accession>
<evidence type="ECO:0000256" key="7">
    <source>
        <dbReference type="ARBA" id="ARBA00023136"/>
    </source>
</evidence>
<protein>
    <recommendedName>
        <fullName evidence="12">Bestrophin, RFP-TM, chloride channel</fullName>
    </recommendedName>
</protein>
<evidence type="ECO:0000256" key="6">
    <source>
        <dbReference type="ARBA" id="ARBA00023065"/>
    </source>
</evidence>
<dbReference type="Pfam" id="PF25539">
    <property type="entry name" value="Bestrophin_2"/>
    <property type="match status" value="1"/>
</dbReference>
<evidence type="ECO:0000313" key="11">
    <source>
        <dbReference type="Proteomes" id="UP000651668"/>
    </source>
</evidence>
<dbReference type="RefSeq" id="WP_229663626.1">
    <property type="nucleotide sequence ID" value="NZ_BMIL01000009.1"/>
</dbReference>
<evidence type="ECO:0000313" key="10">
    <source>
        <dbReference type="EMBL" id="GGC72358.1"/>
    </source>
</evidence>
<dbReference type="AlphaFoldDB" id="A0A916UIM8"/>
<keyword evidence="2" id="KW-0813">Transport</keyword>
<evidence type="ECO:0000256" key="8">
    <source>
        <dbReference type="ARBA" id="ARBA00034708"/>
    </source>
</evidence>
<keyword evidence="6" id="KW-0406">Ion transport</keyword>
<name>A0A916UIM8_9SPHI</name>
<gene>
    <name evidence="10" type="ORF">GCM10011387_27380</name>
</gene>
<keyword evidence="5 9" id="KW-1133">Transmembrane helix</keyword>
<feature type="transmembrane region" description="Helical" evidence="9">
    <location>
        <begin position="53"/>
        <end position="76"/>
    </location>
</feature>
<keyword evidence="4 9" id="KW-0812">Transmembrane</keyword>
<keyword evidence="11" id="KW-1185">Reference proteome</keyword>
<reference evidence="10" key="2">
    <citation type="submission" date="2020-09" db="EMBL/GenBank/DDBJ databases">
        <authorList>
            <person name="Sun Q."/>
            <person name="Zhou Y."/>
        </authorList>
    </citation>
    <scope>NUCLEOTIDE SEQUENCE</scope>
    <source>
        <strain evidence="10">CGMCC 1.15343</strain>
    </source>
</reference>
<sequence>MIVSKSRQQIATPSMLLAQNIRISRILKDTWQVDLIMIVSCTVAYMIREHLIANNYVIPAIIPTLLGTAIAFFIGFNNNQAYDRWWEARRIWGSLVNDSRSYARSLLNYVEGDQTTVKRMIYRHIAFLYALKTNLRGGTNDCNVRYLNDEDRSSIKGATNLHNAILNLQSADLQMLSKNGHIDGFRFIEINAMLVRFSDSMGMAERIKNTVFPTTYSYMTKVFIWLFVVTFTLVISESAGVVSIFLGWLIGFVFVSTQINGMNLVNPFVNNSASIPLNQITRGIEINLLEMMGAEDIPEPVKPINDEYVL</sequence>
<dbReference type="EMBL" id="BMIL01000009">
    <property type="protein sequence ID" value="GGC72358.1"/>
    <property type="molecule type" value="Genomic_DNA"/>
</dbReference>
<evidence type="ECO:0000256" key="1">
    <source>
        <dbReference type="ARBA" id="ARBA00004651"/>
    </source>
</evidence>
<reference evidence="10" key="1">
    <citation type="journal article" date="2014" name="Int. J. Syst. Evol. Microbiol.">
        <title>Complete genome sequence of Corynebacterium casei LMG S-19264T (=DSM 44701T), isolated from a smear-ripened cheese.</title>
        <authorList>
            <consortium name="US DOE Joint Genome Institute (JGI-PGF)"/>
            <person name="Walter F."/>
            <person name="Albersmeier A."/>
            <person name="Kalinowski J."/>
            <person name="Ruckert C."/>
        </authorList>
    </citation>
    <scope>NUCLEOTIDE SEQUENCE</scope>
    <source>
        <strain evidence="10">CGMCC 1.15343</strain>
    </source>
</reference>
<dbReference type="GO" id="GO:0005886">
    <property type="term" value="C:plasma membrane"/>
    <property type="evidence" value="ECO:0007669"/>
    <property type="project" value="UniProtKB-SubCell"/>
</dbReference>
<evidence type="ECO:0000256" key="3">
    <source>
        <dbReference type="ARBA" id="ARBA00022475"/>
    </source>
</evidence>
<evidence type="ECO:0008006" key="12">
    <source>
        <dbReference type="Google" id="ProtNLM"/>
    </source>
</evidence>
<feature type="transmembrane region" description="Helical" evidence="9">
    <location>
        <begin position="222"/>
        <end position="255"/>
    </location>
</feature>
<dbReference type="PANTHER" id="PTHR33281">
    <property type="entry name" value="UPF0187 PROTEIN YNEE"/>
    <property type="match status" value="1"/>
</dbReference>
<comment type="subcellular location">
    <subcellularLocation>
        <location evidence="1">Cell membrane</location>
        <topology evidence="1">Multi-pass membrane protein</topology>
    </subcellularLocation>
</comment>
<comment type="similarity">
    <text evidence="8">Belongs to the anion channel-forming bestrophin (TC 1.A.46) family.</text>
</comment>
<evidence type="ECO:0000256" key="2">
    <source>
        <dbReference type="ARBA" id="ARBA00022448"/>
    </source>
</evidence>
<evidence type="ECO:0000256" key="4">
    <source>
        <dbReference type="ARBA" id="ARBA00022692"/>
    </source>
</evidence>